<comment type="subcellular location">
    <subcellularLocation>
        <location evidence="1">Cell outer membrane</location>
        <topology evidence="1">Multi-pass membrane protein</topology>
    </subcellularLocation>
</comment>
<organism evidence="12 13">
    <name type="scientific">Novosphingobium mathurense</name>
    <dbReference type="NCBI Taxonomy" id="428990"/>
    <lineage>
        <taxon>Bacteria</taxon>
        <taxon>Pseudomonadati</taxon>
        <taxon>Pseudomonadota</taxon>
        <taxon>Alphaproteobacteria</taxon>
        <taxon>Sphingomonadales</taxon>
        <taxon>Sphingomonadaceae</taxon>
        <taxon>Novosphingobium</taxon>
    </lineage>
</organism>
<evidence type="ECO:0000256" key="2">
    <source>
        <dbReference type="ARBA" id="ARBA00022448"/>
    </source>
</evidence>
<accession>A0A1U6ILD1</accession>
<dbReference type="InterPro" id="IPR036942">
    <property type="entry name" value="Beta-barrel_TonB_sf"/>
</dbReference>
<evidence type="ECO:0000256" key="10">
    <source>
        <dbReference type="ARBA" id="ARBA00023237"/>
    </source>
</evidence>
<evidence type="ECO:0000256" key="6">
    <source>
        <dbReference type="ARBA" id="ARBA00023004"/>
    </source>
</evidence>
<dbReference type="GO" id="GO:0009279">
    <property type="term" value="C:cell outer membrane"/>
    <property type="evidence" value="ECO:0007669"/>
    <property type="project" value="UniProtKB-SubCell"/>
</dbReference>
<name>A0A1U6ILD1_9SPHN</name>
<dbReference type="AlphaFoldDB" id="A0A1U6ILD1"/>
<keyword evidence="2" id="KW-0813">Transport</keyword>
<evidence type="ECO:0000256" key="8">
    <source>
        <dbReference type="ARBA" id="ARBA00023077"/>
    </source>
</evidence>
<dbReference type="Gene3D" id="2.40.170.20">
    <property type="entry name" value="TonB-dependent receptor, beta-barrel domain"/>
    <property type="match status" value="1"/>
</dbReference>
<dbReference type="SUPFAM" id="SSF56935">
    <property type="entry name" value="Porins"/>
    <property type="match status" value="1"/>
</dbReference>
<evidence type="ECO:0000313" key="12">
    <source>
        <dbReference type="EMBL" id="SLK08839.1"/>
    </source>
</evidence>
<dbReference type="PANTHER" id="PTHR32552:SF81">
    <property type="entry name" value="TONB-DEPENDENT OUTER MEMBRANE RECEPTOR"/>
    <property type="match status" value="1"/>
</dbReference>
<dbReference type="PANTHER" id="PTHR32552">
    <property type="entry name" value="FERRICHROME IRON RECEPTOR-RELATED"/>
    <property type="match status" value="1"/>
</dbReference>
<dbReference type="RefSeq" id="WP_079731585.1">
    <property type="nucleotide sequence ID" value="NZ_FVZE01000009.1"/>
</dbReference>
<keyword evidence="13" id="KW-1185">Reference proteome</keyword>
<gene>
    <name evidence="12" type="ORF">SAMN06295987_1091</name>
</gene>
<keyword evidence="5" id="KW-0812">Transmembrane</keyword>
<dbReference type="GO" id="GO:0006826">
    <property type="term" value="P:iron ion transport"/>
    <property type="evidence" value="ECO:0007669"/>
    <property type="project" value="UniProtKB-KW"/>
</dbReference>
<evidence type="ECO:0000256" key="1">
    <source>
        <dbReference type="ARBA" id="ARBA00004571"/>
    </source>
</evidence>
<dbReference type="EMBL" id="FVZE01000009">
    <property type="protein sequence ID" value="SLK08839.1"/>
    <property type="molecule type" value="Genomic_DNA"/>
</dbReference>
<evidence type="ECO:0000313" key="13">
    <source>
        <dbReference type="Proteomes" id="UP000190989"/>
    </source>
</evidence>
<keyword evidence="8" id="KW-0798">TonB box</keyword>
<dbReference type="InterPro" id="IPR039426">
    <property type="entry name" value="TonB-dep_rcpt-like"/>
</dbReference>
<dbReference type="Proteomes" id="UP000190989">
    <property type="component" value="Unassembled WGS sequence"/>
</dbReference>
<reference evidence="13" key="1">
    <citation type="submission" date="2017-02" db="EMBL/GenBank/DDBJ databases">
        <authorList>
            <person name="Varghese N."/>
            <person name="Submissions S."/>
        </authorList>
    </citation>
    <scope>NUCLEOTIDE SEQUENCE [LARGE SCALE GENOMIC DNA]</scope>
    <source>
        <strain evidence="13">SM117</strain>
    </source>
</reference>
<keyword evidence="6" id="KW-0408">Iron</keyword>
<dbReference type="InterPro" id="IPR000531">
    <property type="entry name" value="Beta-barrel_TonB"/>
</dbReference>
<protein>
    <submittedName>
        <fullName evidence="12">Iron complex outermembrane recepter protein</fullName>
    </submittedName>
</protein>
<dbReference type="STRING" id="428990.SAMN06295987_1091"/>
<feature type="domain" description="TonB-dependent receptor-like beta-barrel" evidence="11">
    <location>
        <begin position="166"/>
        <end position="578"/>
    </location>
</feature>
<feature type="non-terminal residue" evidence="12">
    <location>
        <position position="1"/>
    </location>
</feature>
<evidence type="ECO:0000256" key="9">
    <source>
        <dbReference type="ARBA" id="ARBA00023136"/>
    </source>
</evidence>
<keyword evidence="10" id="KW-0998">Cell outer membrane</keyword>
<keyword evidence="7" id="KW-0406">Ion transport</keyword>
<evidence type="ECO:0000256" key="3">
    <source>
        <dbReference type="ARBA" id="ARBA00022452"/>
    </source>
</evidence>
<evidence type="ECO:0000256" key="5">
    <source>
        <dbReference type="ARBA" id="ARBA00022692"/>
    </source>
</evidence>
<evidence type="ECO:0000256" key="4">
    <source>
        <dbReference type="ARBA" id="ARBA00022496"/>
    </source>
</evidence>
<keyword evidence="4" id="KW-0410">Iron transport</keyword>
<sequence>ADIKSESLAGFASENMADFVSECLADFIGIRSRARVVVGSYGRHDFEASVSIPLVQDLLAVKFAGFSLNDHGTFYNKTLDRRVSRKDYQAFSGAVRLTPGDLDLQVTYDHVVDKSDLPALISVYSSQTRTTNSPGLLDGADRVCSNVNLSGICDRPDPEGVTTQNIVPTAYYKLDAITINAKADLGPLTFAAVTGYRKSTEWANQDPDGTEYDLFRTYRPQKFHQFSQEMRLESNFDGPFSFVAGIYYFNSAYSMRQTSKVAMAAVNPAQPLSAGFLYPSYGVHQDYDSLALFLQGDLKITDALTLTVGGRQTWDDKRFRFDQFANGTSIPSTSALTNQTYGQAKFNEFTPRVALRYEITPDVNVYASFSKGYNTGGFNGRAADPALIGPYQPETLKAYEAGFKAELFDRKLRINGAIFQNDFSDKQEEVITAIPNPPFTGTAVENAASARYRGAELEFSAIPMTGLTLNGSVGYLDAKYRNFMASLRSGTPVVDNSGLNLRRAPKWTLSGGADYVVPVGAGDLGFNVSARYISKTEQHILNDPYGTVPGYENVDAAIRYAFPIGTIDTTLTGFVKNITDKRVQTVYTTGGLGSFISYIGQGVGRTWGLELSARF</sequence>
<evidence type="ECO:0000259" key="11">
    <source>
        <dbReference type="Pfam" id="PF00593"/>
    </source>
</evidence>
<keyword evidence="3" id="KW-1134">Transmembrane beta strand</keyword>
<keyword evidence="9" id="KW-0472">Membrane</keyword>
<evidence type="ECO:0000256" key="7">
    <source>
        <dbReference type="ARBA" id="ARBA00023065"/>
    </source>
</evidence>
<proteinExistence type="predicted"/>
<dbReference type="Pfam" id="PF00593">
    <property type="entry name" value="TonB_dep_Rec_b-barrel"/>
    <property type="match status" value="1"/>
</dbReference>